<reference evidence="1 2" key="1">
    <citation type="journal article" date="2018" name="Front. Plant Sci.">
        <title>Red Clover (Trifolium pratense) and Zigzag Clover (T. medium) - A Picture of Genomic Similarities and Differences.</title>
        <authorList>
            <person name="Dluhosova J."/>
            <person name="Istvanek J."/>
            <person name="Nedelnik J."/>
            <person name="Repkova J."/>
        </authorList>
    </citation>
    <scope>NUCLEOTIDE SEQUENCE [LARGE SCALE GENOMIC DNA]</scope>
    <source>
        <strain evidence="2">cv. 10/8</strain>
        <tissue evidence="1">Leaf</tissue>
    </source>
</reference>
<sequence>MVAAASVAANSSRKIHKSFATRSLQRVAASVFDLGRFKTIFTGSLQRTHPSLQRR</sequence>
<name>A0A392VQY6_9FABA</name>
<dbReference type="EMBL" id="LXQA011228799">
    <property type="protein sequence ID" value="MCI89829.1"/>
    <property type="molecule type" value="Genomic_DNA"/>
</dbReference>
<comment type="caution">
    <text evidence="1">The sequence shown here is derived from an EMBL/GenBank/DDBJ whole genome shotgun (WGS) entry which is preliminary data.</text>
</comment>
<accession>A0A392VQY6</accession>
<keyword evidence="2" id="KW-1185">Reference proteome</keyword>
<evidence type="ECO:0000313" key="1">
    <source>
        <dbReference type="EMBL" id="MCI89829.1"/>
    </source>
</evidence>
<dbReference type="Proteomes" id="UP000265520">
    <property type="component" value="Unassembled WGS sequence"/>
</dbReference>
<evidence type="ECO:0000313" key="2">
    <source>
        <dbReference type="Proteomes" id="UP000265520"/>
    </source>
</evidence>
<feature type="non-terminal residue" evidence="1">
    <location>
        <position position="55"/>
    </location>
</feature>
<protein>
    <submittedName>
        <fullName evidence="1">Uncharacterized protein</fullName>
    </submittedName>
</protein>
<proteinExistence type="predicted"/>
<organism evidence="1 2">
    <name type="scientific">Trifolium medium</name>
    <dbReference type="NCBI Taxonomy" id="97028"/>
    <lineage>
        <taxon>Eukaryota</taxon>
        <taxon>Viridiplantae</taxon>
        <taxon>Streptophyta</taxon>
        <taxon>Embryophyta</taxon>
        <taxon>Tracheophyta</taxon>
        <taxon>Spermatophyta</taxon>
        <taxon>Magnoliopsida</taxon>
        <taxon>eudicotyledons</taxon>
        <taxon>Gunneridae</taxon>
        <taxon>Pentapetalae</taxon>
        <taxon>rosids</taxon>
        <taxon>fabids</taxon>
        <taxon>Fabales</taxon>
        <taxon>Fabaceae</taxon>
        <taxon>Papilionoideae</taxon>
        <taxon>50 kb inversion clade</taxon>
        <taxon>NPAAA clade</taxon>
        <taxon>Hologalegina</taxon>
        <taxon>IRL clade</taxon>
        <taxon>Trifolieae</taxon>
        <taxon>Trifolium</taxon>
    </lineage>
</organism>
<dbReference type="AlphaFoldDB" id="A0A392VQY6"/>